<reference evidence="1 2" key="1">
    <citation type="submission" date="2020-04" db="EMBL/GenBank/DDBJ databases">
        <title>Perkinsus chesapeaki whole genome sequence.</title>
        <authorList>
            <person name="Bogema D.R."/>
        </authorList>
    </citation>
    <scope>NUCLEOTIDE SEQUENCE [LARGE SCALE GENOMIC DNA]</scope>
    <source>
        <strain evidence="1">ATCC PRA-425</strain>
    </source>
</reference>
<name>A0A7J6MHZ8_PERCH</name>
<dbReference type="EMBL" id="JAAPAO010000142">
    <property type="protein sequence ID" value="KAF4671066.1"/>
    <property type="molecule type" value="Genomic_DNA"/>
</dbReference>
<comment type="caution">
    <text evidence="1">The sequence shown here is derived from an EMBL/GenBank/DDBJ whole genome shotgun (WGS) entry which is preliminary data.</text>
</comment>
<evidence type="ECO:0000313" key="1">
    <source>
        <dbReference type="EMBL" id="KAF4671066.1"/>
    </source>
</evidence>
<dbReference type="Proteomes" id="UP000591131">
    <property type="component" value="Unassembled WGS sequence"/>
</dbReference>
<dbReference type="Pfam" id="PF20525">
    <property type="entry name" value="DUF6740"/>
    <property type="match status" value="1"/>
</dbReference>
<dbReference type="AlphaFoldDB" id="A0A7J6MHZ8"/>
<gene>
    <name evidence="1" type="ORF">FOL47_001731</name>
</gene>
<accession>A0A7J6MHZ8</accession>
<dbReference type="InterPro" id="IPR046628">
    <property type="entry name" value="DUF6740"/>
</dbReference>
<organism evidence="1 2">
    <name type="scientific">Perkinsus chesapeaki</name>
    <name type="common">Clam parasite</name>
    <name type="synonym">Perkinsus andrewsi</name>
    <dbReference type="NCBI Taxonomy" id="330153"/>
    <lineage>
        <taxon>Eukaryota</taxon>
        <taxon>Sar</taxon>
        <taxon>Alveolata</taxon>
        <taxon>Perkinsozoa</taxon>
        <taxon>Perkinsea</taxon>
        <taxon>Perkinsida</taxon>
        <taxon>Perkinsidae</taxon>
        <taxon>Perkinsus</taxon>
    </lineage>
</organism>
<sequence length="245" mass="26318">MKTVILTLPVACFAIAAREPSRRLAPNRLSASIYPKDCTPEHKPDDEIFCVTGGLDATEGLHLDLSVYLFDTEDTSKSTHVNFQASFDGSTPTGLNLTGGGCANIVKEGFDDVLEGTVGLCFEALPEGIGKLNTETGYWHASFGVGVSGVAIIFGEGVGVSISDAIDAHFGPDYDLGFVVSLEKSTGDDNNLGLAVGLDLSLNTQNNSIFNWEIVASAKFRGWYHPLFDKEAEHELFSRELQIPL</sequence>
<keyword evidence="2" id="KW-1185">Reference proteome</keyword>
<evidence type="ECO:0000313" key="2">
    <source>
        <dbReference type="Proteomes" id="UP000591131"/>
    </source>
</evidence>
<protein>
    <submittedName>
        <fullName evidence="1">Uncharacterized protein</fullName>
    </submittedName>
</protein>
<proteinExistence type="predicted"/>